<dbReference type="EMBL" id="CADCTZ010000052">
    <property type="protein sequence ID" value="CAA9304884.1"/>
    <property type="molecule type" value="Genomic_DNA"/>
</dbReference>
<gene>
    <name evidence="1" type="ORF">AVDCRST_MAG84-363</name>
</gene>
<dbReference type="AlphaFoldDB" id="A0A6J4KJ25"/>
<organism evidence="1">
    <name type="scientific">uncultured Microcoleus sp</name>
    <dbReference type="NCBI Taxonomy" id="259945"/>
    <lineage>
        <taxon>Bacteria</taxon>
        <taxon>Bacillati</taxon>
        <taxon>Cyanobacteriota</taxon>
        <taxon>Cyanophyceae</taxon>
        <taxon>Oscillatoriophycideae</taxon>
        <taxon>Oscillatoriales</taxon>
        <taxon>Microcoleaceae</taxon>
        <taxon>Microcoleus</taxon>
        <taxon>environmental samples</taxon>
    </lineage>
</organism>
<reference evidence="1" key="1">
    <citation type="submission" date="2020-02" db="EMBL/GenBank/DDBJ databases">
        <authorList>
            <person name="Meier V. D."/>
        </authorList>
    </citation>
    <scope>NUCLEOTIDE SEQUENCE</scope>
    <source>
        <strain evidence="1">AVDCRST_MAG84</strain>
    </source>
</reference>
<dbReference type="InterPro" id="IPR019239">
    <property type="entry name" value="VapB_antitoxin"/>
</dbReference>
<proteinExistence type="predicted"/>
<accession>A0A6J4KJ25</accession>
<name>A0A6J4KJ25_9CYAN</name>
<evidence type="ECO:0000313" key="1">
    <source>
        <dbReference type="EMBL" id="CAA9304884.1"/>
    </source>
</evidence>
<sequence length="89" mass="10434">MVTSLNVDTALLQEAIELEREIAIETLVEIALREYIQRRKQPQNLELSFGESLSAFREKYQLHELGLNPDEIWGEVRDRTFAGREVNRF</sequence>
<evidence type="ECO:0008006" key="2">
    <source>
        <dbReference type="Google" id="ProtNLM"/>
    </source>
</evidence>
<protein>
    <recommendedName>
        <fullName evidence="2">DUF2191 domain-containing protein</fullName>
    </recommendedName>
</protein>
<dbReference type="Pfam" id="PF09957">
    <property type="entry name" value="VapB_antitoxin"/>
    <property type="match status" value="1"/>
</dbReference>